<gene>
    <name evidence="3" type="ORF">V1264_006943</name>
</gene>
<dbReference type="InterPro" id="IPR001584">
    <property type="entry name" value="Integrase_cat-core"/>
</dbReference>
<dbReference type="Pfam" id="PF00665">
    <property type="entry name" value="rve"/>
    <property type="match status" value="1"/>
</dbReference>
<dbReference type="PANTHER" id="PTHR37984">
    <property type="entry name" value="PROTEIN CBG26694"/>
    <property type="match status" value="1"/>
</dbReference>
<protein>
    <recommendedName>
        <fullName evidence="2">Integrase catalytic domain-containing protein</fullName>
    </recommendedName>
</protein>
<dbReference type="AlphaFoldDB" id="A0AAN9G4Z6"/>
<evidence type="ECO:0000313" key="3">
    <source>
        <dbReference type="EMBL" id="KAK7095553.1"/>
    </source>
</evidence>
<feature type="domain" description="Integrase catalytic" evidence="2">
    <location>
        <begin position="33"/>
        <end position="191"/>
    </location>
</feature>
<dbReference type="GO" id="GO:0003676">
    <property type="term" value="F:nucleic acid binding"/>
    <property type="evidence" value="ECO:0007669"/>
    <property type="project" value="InterPro"/>
</dbReference>
<evidence type="ECO:0000313" key="4">
    <source>
        <dbReference type="Proteomes" id="UP001374579"/>
    </source>
</evidence>
<dbReference type="EMBL" id="JBAMIC010000018">
    <property type="protein sequence ID" value="KAK7095553.1"/>
    <property type="molecule type" value="Genomic_DNA"/>
</dbReference>
<dbReference type="InterPro" id="IPR012337">
    <property type="entry name" value="RNaseH-like_sf"/>
</dbReference>
<dbReference type="PANTHER" id="PTHR37984:SF15">
    <property type="entry name" value="INTEGRASE CATALYTIC DOMAIN-CONTAINING PROTEIN"/>
    <property type="match status" value="1"/>
</dbReference>
<feature type="compositionally biased region" description="Basic and acidic residues" evidence="1">
    <location>
        <begin position="319"/>
        <end position="328"/>
    </location>
</feature>
<dbReference type="Gene3D" id="3.30.420.10">
    <property type="entry name" value="Ribonuclease H-like superfamily/Ribonuclease H"/>
    <property type="match status" value="1"/>
</dbReference>
<dbReference type="GO" id="GO:0015074">
    <property type="term" value="P:DNA integration"/>
    <property type="evidence" value="ECO:0007669"/>
    <property type="project" value="InterPro"/>
</dbReference>
<proteinExistence type="predicted"/>
<dbReference type="FunFam" id="3.30.420.10:FF:000032">
    <property type="entry name" value="Retrovirus-related Pol polyprotein from transposon 297-like Protein"/>
    <property type="match status" value="1"/>
</dbReference>
<feature type="compositionally biased region" description="Basic and acidic residues" evidence="1">
    <location>
        <begin position="369"/>
        <end position="390"/>
    </location>
</feature>
<sequence length="436" mass="49926">MFADVQKWVKSCERCNFSKRVMPSVVTPMGHLLATRPLEVVAMDFTTLEKSSDGKEDVLVITDVFTKFTVAVATKDQKATTVARILVTEWFQKYGIPARLHSDQGRNFEGEVIKALCDMYQVRKSRTTPYHPQGNAQCERFNRTMHDLLRTLGTKQKKKWTGYLPELVYTYNVTPHSSTGFSPYELLFGQKPWLPVDFLLGREEQADSSVEWVTHHREKLAEIHRLTRQNLGTAATHRKRRHDAKVRGTRPTKGDIVLIRDHPPGRNKIQDAWKTEKYRVVEQIQEDGSPLLLESLETGARKRLHISQVKRMIEDKEELPQRCPEEVRQIPQKDASPREVERVEKIAHREKSQGVTGWENVDAEEGDSRDDSTRTGEESHSEVLARKEANRYNSGSKTGRPKRVTAGRHSNVHRLPRSAKICSVMKALCGLLEVLC</sequence>
<dbReference type="InterPro" id="IPR036397">
    <property type="entry name" value="RNaseH_sf"/>
</dbReference>
<organism evidence="3 4">
    <name type="scientific">Littorina saxatilis</name>
    <dbReference type="NCBI Taxonomy" id="31220"/>
    <lineage>
        <taxon>Eukaryota</taxon>
        <taxon>Metazoa</taxon>
        <taxon>Spiralia</taxon>
        <taxon>Lophotrochozoa</taxon>
        <taxon>Mollusca</taxon>
        <taxon>Gastropoda</taxon>
        <taxon>Caenogastropoda</taxon>
        <taxon>Littorinimorpha</taxon>
        <taxon>Littorinoidea</taxon>
        <taxon>Littorinidae</taxon>
        <taxon>Littorina</taxon>
    </lineage>
</organism>
<dbReference type="PROSITE" id="PS50994">
    <property type="entry name" value="INTEGRASE"/>
    <property type="match status" value="1"/>
</dbReference>
<dbReference type="Proteomes" id="UP001374579">
    <property type="component" value="Unassembled WGS sequence"/>
</dbReference>
<evidence type="ECO:0000256" key="1">
    <source>
        <dbReference type="SAM" id="MobiDB-lite"/>
    </source>
</evidence>
<dbReference type="SUPFAM" id="SSF53098">
    <property type="entry name" value="Ribonuclease H-like"/>
    <property type="match status" value="1"/>
</dbReference>
<feature type="region of interest" description="Disordered" evidence="1">
    <location>
        <begin position="319"/>
        <end position="412"/>
    </location>
</feature>
<feature type="compositionally biased region" description="Basic residues" evidence="1">
    <location>
        <begin position="399"/>
        <end position="412"/>
    </location>
</feature>
<name>A0AAN9G4Z6_9CAEN</name>
<accession>A0AAN9G4Z6</accession>
<keyword evidence="4" id="KW-1185">Reference proteome</keyword>
<comment type="caution">
    <text evidence="3">The sequence shown here is derived from an EMBL/GenBank/DDBJ whole genome shotgun (WGS) entry which is preliminary data.</text>
</comment>
<evidence type="ECO:0000259" key="2">
    <source>
        <dbReference type="PROSITE" id="PS50994"/>
    </source>
</evidence>
<dbReference type="InterPro" id="IPR050951">
    <property type="entry name" value="Retrovirus_Pol_polyprotein"/>
</dbReference>
<feature type="compositionally biased region" description="Basic and acidic residues" evidence="1">
    <location>
        <begin position="335"/>
        <end position="352"/>
    </location>
</feature>
<reference evidence="3 4" key="1">
    <citation type="submission" date="2024-02" db="EMBL/GenBank/DDBJ databases">
        <title>Chromosome-scale genome assembly of the rough periwinkle Littorina saxatilis.</title>
        <authorList>
            <person name="De Jode A."/>
            <person name="Faria R."/>
            <person name="Formenti G."/>
            <person name="Sims Y."/>
            <person name="Smith T.P."/>
            <person name="Tracey A."/>
            <person name="Wood J.M.D."/>
            <person name="Zagrodzka Z.B."/>
            <person name="Johannesson K."/>
            <person name="Butlin R.K."/>
            <person name="Leder E.H."/>
        </authorList>
    </citation>
    <scope>NUCLEOTIDE SEQUENCE [LARGE SCALE GENOMIC DNA]</scope>
    <source>
        <strain evidence="3">Snail1</strain>
        <tissue evidence="3">Muscle</tissue>
    </source>
</reference>